<evidence type="ECO:0000256" key="1">
    <source>
        <dbReference type="SAM" id="MobiDB-lite"/>
    </source>
</evidence>
<name>A0A834W5L9_9FABA</name>
<evidence type="ECO:0000256" key="2">
    <source>
        <dbReference type="SAM" id="Phobius"/>
    </source>
</evidence>
<feature type="compositionally biased region" description="Polar residues" evidence="1">
    <location>
        <begin position="74"/>
        <end position="91"/>
    </location>
</feature>
<dbReference type="EMBL" id="JAAIUW010000011">
    <property type="protein sequence ID" value="KAF7809358.1"/>
    <property type="molecule type" value="Genomic_DNA"/>
</dbReference>
<evidence type="ECO:0000313" key="4">
    <source>
        <dbReference type="Proteomes" id="UP000634136"/>
    </source>
</evidence>
<feature type="transmembrane region" description="Helical" evidence="2">
    <location>
        <begin position="25"/>
        <end position="47"/>
    </location>
</feature>
<dbReference type="AlphaFoldDB" id="A0A834W5L9"/>
<keyword evidence="4" id="KW-1185">Reference proteome</keyword>
<dbReference type="OrthoDB" id="1748697at2759"/>
<dbReference type="Proteomes" id="UP000634136">
    <property type="component" value="Unassembled WGS sequence"/>
</dbReference>
<reference evidence="3" key="1">
    <citation type="submission" date="2020-09" db="EMBL/GenBank/DDBJ databases">
        <title>Genome-Enabled Discovery of Anthraquinone Biosynthesis in Senna tora.</title>
        <authorList>
            <person name="Kang S.-H."/>
            <person name="Pandey R.P."/>
            <person name="Lee C.-M."/>
            <person name="Sim J.-S."/>
            <person name="Jeong J.-T."/>
            <person name="Choi B.-S."/>
            <person name="Jung M."/>
            <person name="Ginzburg D."/>
            <person name="Zhao K."/>
            <person name="Won S.Y."/>
            <person name="Oh T.-J."/>
            <person name="Yu Y."/>
            <person name="Kim N.-H."/>
            <person name="Lee O.R."/>
            <person name="Lee T.-H."/>
            <person name="Bashyal P."/>
            <person name="Kim T.-S."/>
            <person name="Lee W.-H."/>
            <person name="Kawkins C."/>
            <person name="Kim C.-K."/>
            <person name="Kim J.S."/>
            <person name="Ahn B.O."/>
            <person name="Rhee S.Y."/>
            <person name="Sohng J.K."/>
        </authorList>
    </citation>
    <scope>NUCLEOTIDE SEQUENCE</scope>
    <source>
        <tissue evidence="3">Leaf</tissue>
    </source>
</reference>
<proteinExistence type="predicted"/>
<accession>A0A834W5L9</accession>
<keyword evidence="2" id="KW-0812">Transmembrane</keyword>
<feature type="region of interest" description="Disordered" evidence="1">
    <location>
        <begin position="74"/>
        <end position="94"/>
    </location>
</feature>
<sequence>MHLPASFLSVTSLNAIVTPRLIILFKLVSIMGIPIATIAIDSTIFIFMEEPLWRLHEENEKLFDRLTEKASLAGSPQLSGPLSMGSVNVQPQDMRRNDTNSARARSMDVLPSPLATDKNDGTVALVKSGSEKVKTTPAGEYLTAALNDFDPDQDEGLAAISDGANKLLMLMVVRSGVLDSLTLACCPEVSIFLLCQLWGS</sequence>
<gene>
    <name evidence="3" type="ORF">G2W53_036101</name>
</gene>
<keyword evidence="2" id="KW-0472">Membrane</keyword>
<keyword evidence="2" id="KW-1133">Transmembrane helix</keyword>
<organism evidence="3 4">
    <name type="scientific">Senna tora</name>
    <dbReference type="NCBI Taxonomy" id="362788"/>
    <lineage>
        <taxon>Eukaryota</taxon>
        <taxon>Viridiplantae</taxon>
        <taxon>Streptophyta</taxon>
        <taxon>Embryophyta</taxon>
        <taxon>Tracheophyta</taxon>
        <taxon>Spermatophyta</taxon>
        <taxon>Magnoliopsida</taxon>
        <taxon>eudicotyledons</taxon>
        <taxon>Gunneridae</taxon>
        <taxon>Pentapetalae</taxon>
        <taxon>rosids</taxon>
        <taxon>fabids</taxon>
        <taxon>Fabales</taxon>
        <taxon>Fabaceae</taxon>
        <taxon>Caesalpinioideae</taxon>
        <taxon>Cassia clade</taxon>
        <taxon>Senna</taxon>
    </lineage>
</organism>
<protein>
    <submittedName>
        <fullName evidence="3">Kinesin-like protein KIN-14B isoform X4</fullName>
    </submittedName>
</protein>
<comment type="caution">
    <text evidence="3">The sequence shown here is derived from an EMBL/GenBank/DDBJ whole genome shotgun (WGS) entry which is preliminary data.</text>
</comment>
<evidence type="ECO:0000313" key="3">
    <source>
        <dbReference type="EMBL" id="KAF7809358.1"/>
    </source>
</evidence>